<dbReference type="InterPro" id="IPR036116">
    <property type="entry name" value="FN3_sf"/>
</dbReference>
<dbReference type="Pfam" id="PF00905">
    <property type="entry name" value="Transpeptidase"/>
    <property type="match status" value="1"/>
</dbReference>
<evidence type="ECO:0000256" key="5">
    <source>
        <dbReference type="ARBA" id="ARBA00022676"/>
    </source>
</evidence>
<dbReference type="GO" id="GO:0009002">
    <property type="term" value="F:serine-type D-Ala-D-Ala carboxypeptidase activity"/>
    <property type="evidence" value="ECO:0007669"/>
    <property type="project" value="UniProtKB-EC"/>
</dbReference>
<evidence type="ECO:0000259" key="16">
    <source>
        <dbReference type="PROSITE" id="PS50853"/>
    </source>
</evidence>
<dbReference type="PANTHER" id="PTHR32282:SF29">
    <property type="entry name" value="PENICILLIN-BINDING PROTEIN 1A"/>
    <property type="match status" value="1"/>
</dbReference>
<comment type="catalytic activity">
    <reaction evidence="13">
        <text>[GlcNAc-(1-&gt;4)-Mur2Ac(oyl-L-Ala-gamma-D-Glu-L-Lys-D-Ala-D-Ala)](n)-di-trans,octa-cis-undecaprenyl diphosphate + beta-D-GlcNAc-(1-&gt;4)-Mur2Ac(oyl-L-Ala-gamma-D-Glu-L-Lys-D-Ala-D-Ala)-di-trans,octa-cis-undecaprenyl diphosphate = [GlcNAc-(1-&gt;4)-Mur2Ac(oyl-L-Ala-gamma-D-Glu-L-Lys-D-Ala-D-Ala)](n+1)-di-trans,octa-cis-undecaprenyl diphosphate + di-trans,octa-cis-undecaprenyl diphosphate + H(+)</text>
        <dbReference type="Rhea" id="RHEA:23708"/>
        <dbReference type="Rhea" id="RHEA-COMP:9602"/>
        <dbReference type="Rhea" id="RHEA-COMP:9603"/>
        <dbReference type="ChEBI" id="CHEBI:15378"/>
        <dbReference type="ChEBI" id="CHEBI:58405"/>
        <dbReference type="ChEBI" id="CHEBI:60033"/>
        <dbReference type="ChEBI" id="CHEBI:78435"/>
        <dbReference type="EC" id="2.4.99.28"/>
    </reaction>
</comment>
<evidence type="ECO:0000256" key="12">
    <source>
        <dbReference type="ARBA" id="ARBA00034000"/>
    </source>
</evidence>
<evidence type="ECO:0000256" key="3">
    <source>
        <dbReference type="ARBA" id="ARBA00022645"/>
    </source>
</evidence>
<organism evidence="17 18">
    <name type="scientific">Bacillus mesophilus</name>
    <dbReference type="NCBI Taxonomy" id="1808955"/>
    <lineage>
        <taxon>Bacteria</taxon>
        <taxon>Bacillati</taxon>
        <taxon>Bacillota</taxon>
        <taxon>Bacilli</taxon>
        <taxon>Bacillales</taxon>
        <taxon>Bacillaceae</taxon>
        <taxon>Bacillus</taxon>
    </lineage>
</organism>
<keyword evidence="15" id="KW-0472">Membrane</keyword>
<dbReference type="GO" id="GO:0009252">
    <property type="term" value="P:peptidoglycan biosynthetic process"/>
    <property type="evidence" value="ECO:0007669"/>
    <property type="project" value="UniProtKB-KW"/>
</dbReference>
<comment type="similarity">
    <text evidence="2">In the N-terminal section; belongs to the glycosyltransferase 51 family.</text>
</comment>
<dbReference type="RefSeq" id="WP_163178575.1">
    <property type="nucleotide sequence ID" value="NZ_JAAIWM010000002.1"/>
</dbReference>
<evidence type="ECO:0000256" key="2">
    <source>
        <dbReference type="ARBA" id="ARBA00007739"/>
    </source>
</evidence>
<keyword evidence="6" id="KW-0808">Transferase</keyword>
<dbReference type="InterPro" id="IPR050396">
    <property type="entry name" value="Glycosyltr_51/Transpeptidase"/>
</dbReference>
<dbReference type="InterPro" id="IPR013783">
    <property type="entry name" value="Ig-like_fold"/>
</dbReference>
<keyword evidence="10" id="KW-0511">Multifunctional enzyme</keyword>
<accession>A0A6M0Q470</accession>
<dbReference type="GO" id="GO:0006508">
    <property type="term" value="P:proteolysis"/>
    <property type="evidence" value="ECO:0007669"/>
    <property type="project" value="UniProtKB-KW"/>
</dbReference>
<keyword evidence="15" id="KW-1133">Transmembrane helix</keyword>
<dbReference type="NCBIfam" id="TIGR02074">
    <property type="entry name" value="PBP_1a_fam"/>
    <property type="match status" value="1"/>
</dbReference>
<comment type="caution">
    <text evidence="17">The sequence shown here is derived from an EMBL/GenBank/DDBJ whole genome shotgun (WGS) entry which is preliminary data.</text>
</comment>
<dbReference type="GO" id="GO:0008360">
    <property type="term" value="P:regulation of cell shape"/>
    <property type="evidence" value="ECO:0007669"/>
    <property type="project" value="UniProtKB-KW"/>
</dbReference>
<feature type="region of interest" description="Disordered" evidence="14">
    <location>
        <begin position="788"/>
        <end position="841"/>
    </location>
</feature>
<evidence type="ECO:0000313" key="18">
    <source>
        <dbReference type="Proteomes" id="UP000481043"/>
    </source>
</evidence>
<evidence type="ECO:0000256" key="6">
    <source>
        <dbReference type="ARBA" id="ARBA00022679"/>
    </source>
</evidence>
<dbReference type="AlphaFoldDB" id="A0A6M0Q470"/>
<evidence type="ECO:0000256" key="7">
    <source>
        <dbReference type="ARBA" id="ARBA00022801"/>
    </source>
</evidence>
<evidence type="ECO:0000256" key="14">
    <source>
        <dbReference type="SAM" id="MobiDB-lite"/>
    </source>
</evidence>
<dbReference type="EMBL" id="JAAIWM010000002">
    <property type="protein sequence ID" value="NEY71186.1"/>
    <property type="molecule type" value="Genomic_DNA"/>
</dbReference>
<dbReference type="InterPro" id="IPR001460">
    <property type="entry name" value="PCN-bd_Tpept"/>
</dbReference>
<evidence type="ECO:0000256" key="1">
    <source>
        <dbReference type="ARBA" id="ARBA00007090"/>
    </source>
</evidence>
<dbReference type="Gene3D" id="1.10.3810.10">
    <property type="entry name" value="Biosynthetic peptidoglycan transglycosylase-like"/>
    <property type="match status" value="1"/>
</dbReference>
<dbReference type="Gene3D" id="2.60.40.10">
    <property type="entry name" value="Immunoglobulins"/>
    <property type="match status" value="1"/>
</dbReference>
<dbReference type="SUPFAM" id="SSF56601">
    <property type="entry name" value="beta-lactamase/transpeptidase-like"/>
    <property type="match status" value="1"/>
</dbReference>
<dbReference type="FunFam" id="1.10.3810.10:FF:000001">
    <property type="entry name" value="Penicillin-binding protein 1A"/>
    <property type="match status" value="1"/>
</dbReference>
<dbReference type="GO" id="GO:0008955">
    <property type="term" value="F:peptidoglycan glycosyltransferase activity"/>
    <property type="evidence" value="ECO:0007669"/>
    <property type="project" value="UniProtKB-EC"/>
</dbReference>
<dbReference type="SUPFAM" id="SSF53955">
    <property type="entry name" value="Lysozyme-like"/>
    <property type="match status" value="1"/>
</dbReference>
<dbReference type="CDD" id="cd00063">
    <property type="entry name" value="FN3"/>
    <property type="match status" value="1"/>
</dbReference>
<keyword evidence="4" id="KW-0645">Protease</keyword>
<comment type="similarity">
    <text evidence="1">In the C-terminal section; belongs to the transpeptidase family.</text>
</comment>
<feature type="compositionally biased region" description="Acidic residues" evidence="14">
    <location>
        <begin position="789"/>
        <end position="818"/>
    </location>
</feature>
<feature type="compositionally biased region" description="Gly residues" evidence="14">
    <location>
        <begin position="819"/>
        <end position="841"/>
    </location>
</feature>
<dbReference type="InterPro" id="IPR023346">
    <property type="entry name" value="Lysozyme-like_dom_sf"/>
</dbReference>
<proteinExistence type="inferred from homology"/>
<keyword evidence="11" id="KW-0961">Cell wall biogenesis/degradation</keyword>
<dbReference type="Pfam" id="PF00912">
    <property type="entry name" value="Transgly"/>
    <property type="match status" value="1"/>
</dbReference>
<evidence type="ECO:0000313" key="17">
    <source>
        <dbReference type="EMBL" id="NEY71186.1"/>
    </source>
</evidence>
<keyword evidence="3" id="KW-0121">Carboxypeptidase</keyword>
<dbReference type="InterPro" id="IPR001264">
    <property type="entry name" value="Glyco_trans_51"/>
</dbReference>
<keyword evidence="15" id="KW-0812">Transmembrane</keyword>
<reference evidence="17 18" key="1">
    <citation type="submission" date="2020-02" db="EMBL/GenBank/DDBJ databases">
        <title>Bacillus aquiflavi sp. nov., isolated from yellow water of strong flavor Chinese baijiu in Yibin region of China.</title>
        <authorList>
            <person name="Xie J."/>
        </authorList>
    </citation>
    <scope>NUCLEOTIDE SEQUENCE [LARGE SCALE GENOMIC DNA]</scope>
    <source>
        <strain evidence="17 18">SA4</strain>
    </source>
</reference>
<dbReference type="InterPro" id="IPR003961">
    <property type="entry name" value="FN3_dom"/>
</dbReference>
<keyword evidence="18" id="KW-1185">Reference proteome</keyword>
<comment type="catalytic activity">
    <reaction evidence="12">
        <text>Preferential cleavage: (Ac)2-L-Lys-D-Ala-|-D-Ala. Also transpeptidation of peptidyl-alanyl moieties that are N-acyl substituents of D-alanine.</text>
        <dbReference type="EC" id="3.4.16.4"/>
    </reaction>
</comment>
<dbReference type="PROSITE" id="PS50853">
    <property type="entry name" value="FN3"/>
    <property type="match status" value="1"/>
</dbReference>
<evidence type="ECO:0000256" key="8">
    <source>
        <dbReference type="ARBA" id="ARBA00022960"/>
    </source>
</evidence>
<feature type="transmembrane region" description="Helical" evidence="15">
    <location>
        <begin position="31"/>
        <end position="54"/>
    </location>
</feature>
<keyword evidence="5" id="KW-0328">Glycosyltransferase</keyword>
<keyword evidence="7" id="KW-0378">Hydrolase</keyword>
<evidence type="ECO:0000256" key="9">
    <source>
        <dbReference type="ARBA" id="ARBA00022984"/>
    </source>
</evidence>
<dbReference type="InterPro" id="IPR036950">
    <property type="entry name" value="PBP_transglycosylase"/>
</dbReference>
<gene>
    <name evidence="17" type="ORF">G4D63_05465</name>
</gene>
<sequence>MAENKSRAELKQAKKKTKKKAGSTKSLFKKVIIAFLILGIIGMLVGGITFFALVKDAPPIDEALLKDPVSSKLLDKDGNKFAEIGVEKRTHVQYQEIPKLMENAILAVEDIRFYDHYGVDLRRLVGAVIANFQEGFGAEGASTLTQQVVKLSFLTPDKTVERKVQEQWLAIQLEQKYTKEQIFEMYANKIYLSSIPSYGQVYGVASAAEAYYGKKLNELEIHEAAMIAGMPQSPNRYNPFDHPEDAEKRRNIVITLMAKHGFITEAEAEAAKAVPVASTLVQTQKDPQPYDAFIDQVLKEVIELGDIDVSTAGLEIHTTLDPAAQTYVEQALNTNDIIEYPNEEFQAGVALINTQTGEIQAIGGGRNSTVARGFNYATAINRQPGSTIKPVIDYGPAIEHLQWSTYHQIVDEPYTYSEGQPIKNHDNKFKGQMSIRQALADSRNIPALKTFQEVGSERAGEFASTLGIRVGDVFESHSIGGFNGVSPLELAGAFSAFGNQGIYNKPHAVTKVVFMDGSEVVLKPKPVTAMKESTAFMVTDIMRSVVTSGTGRSANISGLPVVGKTGTTNFPADVKKKYNIKNGGVNDIWFAGYTPLYTAAIWTGYDTPEKGYILSPDEKAIAKQLFKEIIQKVSEGKETGEFVKPNSVVQVAVEKGSNPPKLPSEFTPDDLIVKEYFIKGTEPKEVSEKYRKLDVPSELIAAYDEETNQVTLRWKYPDDQREGILFDVQYSVDEGPFELLETVGELGLIVQNPIPEAIYRFRVIAYREADPENRSDPADIEIQIPALSLEDELDLIPGEDDEEVEPDPEESEENEGETGDGNGNDGSGGNGNGGSGNNGNN</sequence>
<dbReference type="GO" id="GO:0071555">
    <property type="term" value="P:cell wall organization"/>
    <property type="evidence" value="ECO:0007669"/>
    <property type="project" value="UniProtKB-KW"/>
</dbReference>
<evidence type="ECO:0000256" key="15">
    <source>
        <dbReference type="SAM" id="Phobius"/>
    </source>
</evidence>
<dbReference type="InterPro" id="IPR012338">
    <property type="entry name" value="Beta-lactam/transpept-like"/>
</dbReference>
<keyword evidence="8" id="KW-0133">Cell shape</keyword>
<dbReference type="PANTHER" id="PTHR32282">
    <property type="entry name" value="BINDING PROTEIN TRANSPEPTIDASE, PUTATIVE-RELATED"/>
    <property type="match status" value="1"/>
</dbReference>
<evidence type="ECO:0000256" key="10">
    <source>
        <dbReference type="ARBA" id="ARBA00023268"/>
    </source>
</evidence>
<dbReference type="Gene3D" id="3.40.710.10">
    <property type="entry name" value="DD-peptidase/beta-lactamase superfamily"/>
    <property type="match status" value="1"/>
</dbReference>
<dbReference type="GO" id="GO:0008658">
    <property type="term" value="F:penicillin binding"/>
    <property type="evidence" value="ECO:0007669"/>
    <property type="project" value="InterPro"/>
</dbReference>
<name>A0A6M0Q470_9BACI</name>
<feature type="domain" description="Fibronectin type-III" evidence="16">
    <location>
        <begin position="695"/>
        <end position="787"/>
    </location>
</feature>
<protein>
    <submittedName>
        <fullName evidence="17">PBP1A family penicillin-binding protein</fullName>
    </submittedName>
</protein>
<keyword evidence="9" id="KW-0573">Peptidoglycan synthesis</keyword>
<evidence type="ECO:0000256" key="4">
    <source>
        <dbReference type="ARBA" id="ARBA00022670"/>
    </source>
</evidence>
<evidence type="ECO:0000256" key="13">
    <source>
        <dbReference type="ARBA" id="ARBA00049902"/>
    </source>
</evidence>
<dbReference type="Proteomes" id="UP000481043">
    <property type="component" value="Unassembled WGS sequence"/>
</dbReference>
<dbReference type="SUPFAM" id="SSF49265">
    <property type="entry name" value="Fibronectin type III"/>
    <property type="match status" value="1"/>
</dbReference>
<evidence type="ECO:0000256" key="11">
    <source>
        <dbReference type="ARBA" id="ARBA00023316"/>
    </source>
</evidence>
<dbReference type="GO" id="GO:0030288">
    <property type="term" value="C:outer membrane-bounded periplasmic space"/>
    <property type="evidence" value="ECO:0007669"/>
    <property type="project" value="TreeGrafter"/>
</dbReference>